<dbReference type="AlphaFoldDB" id="A0A8T0TLA4"/>
<dbReference type="EMBL" id="CM029043">
    <property type="protein sequence ID" value="KAG2611650.1"/>
    <property type="molecule type" value="Genomic_DNA"/>
</dbReference>
<accession>A0A8T0TLA4</accession>
<proteinExistence type="predicted"/>
<name>A0A8T0TLA4_PANVG</name>
<protein>
    <submittedName>
        <fullName evidence="2">Uncharacterized protein</fullName>
    </submittedName>
</protein>
<feature type="region of interest" description="Disordered" evidence="1">
    <location>
        <begin position="1"/>
        <end position="30"/>
    </location>
</feature>
<evidence type="ECO:0000313" key="2">
    <source>
        <dbReference type="EMBL" id="KAG2611650.1"/>
    </source>
</evidence>
<gene>
    <name evidence="2" type="ORF">PVAP13_4KG181610</name>
</gene>
<reference evidence="2" key="1">
    <citation type="submission" date="2020-05" db="EMBL/GenBank/DDBJ databases">
        <title>WGS assembly of Panicum virgatum.</title>
        <authorList>
            <person name="Lovell J.T."/>
            <person name="Jenkins J."/>
            <person name="Shu S."/>
            <person name="Juenger T.E."/>
            <person name="Schmutz J."/>
        </authorList>
    </citation>
    <scope>NUCLEOTIDE SEQUENCE</scope>
    <source>
        <strain evidence="2">AP13</strain>
    </source>
</reference>
<feature type="compositionally biased region" description="Polar residues" evidence="1">
    <location>
        <begin position="20"/>
        <end position="30"/>
    </location>
</feature>
<keyword evidence="3" id="KW-1185">Reference proteome</keyword>
<sequence>MARWRPVASGDLRWRERTTPRGSGTISPTQGCYVHTARTLTARRGGTGWKNNASPGGSPTAQRLAAALVGGTSEALRCEDAARWREALSGTVGGGEQDPPRHAGMGVVRRWSWGRVWG</sequence>
<evidence type="ECO:0000256" key="1">
    <source>
        <dbReference type="SAM" id="MobiDB-lite"/>
    </source>
</evidence>
<organism evidence="2 3">
    <name type="scientific">Panicum virgatum</name>
    <name type="common">Blackwell switchgrass</name>
    <dbReference type="NCBI Taxonomy" id="38727"/>
    <lineage>
        <taxon>Eukaryota</taxon>
        <taxon>Viridiplantae</taxon>
        <taxon>Streptophyta</taxon>
        <taxon>Embryophyta</taxon>
        <taxon>Tracheophyta</taxon>
        <taxon>Spermatophyta</taxon>
        <taxon>Magnoliopsida</taxon>
        <taxon>Liliopsida</taxon>
        <taxon>Poales</taxon>
        <taxon>Poaceae</taxon>
        <taxon>PACMAD clade</taxon>
        <taxon>Panicoideae</taxon>
        <taxon>Panicodae</taxon>
        <taxon>Paniceae</taxon>
        <taxon>Panicinae</taxon>
        <taxon>Panicum</taxon>
        <taxon>Panicum sect. Hiantes</taxon>
    </lineage>
</organism>
<evidence type="ECO:0000313" key="3">
    <source>
        <dbReference type="Proteomes" id="UP000823388"/>
    </source>
</evidence>
<dbReference type="Proteomes" id="UP000823388">
    <property type="component" value="Chromosome 4K"/>
</dbReference>
<comment type="caution">
    <text evidence="2">The sequence shown here is derived from an EMBL/GenBank/DDBJ whole genome shotgun (WGS) entry which is preliminary data.</text>
</comment>